<dbReference type="InterPro" id="IPR019156">
    <property type="entry name" value="Ataxin-10_domain"/>
</dbReference>
<name>A0A1D8NEA4_YARLL</name>
<feature type="domain" description="Ataxin-10" evidence="7">
    <location>
        <begin position="403"/>
        <end position="463"/>
    </location>
</feature>
<reference evidence="8 9" key="1">
    <citation type="journal article" date="2016" name="PLoS ONE">
        <title>Sequence Assembly of Yarrowia lipolytica Strain W29/CLIB89 Shows Transposable Element Diversity.</title>
        <authorList>
            <person name="Magnan C."/>
            <person name="Yu J."/>
            <person name="Chang I."/>
            <person name="Jahn E."/>
            <person name="Kanomata Y."/>
            <person name="Wu J."/>
            <person name="Zeller M."/>
            <person name="Oakes M."/>
            <person name="Baldi P."/>
            <person name="Sandmeyer S."/>
        </authorList>
    </citation>
    <scope>NUCLEOTIDE SEQUENCE [LARGE SCALE GENOMIC DNA]</scope>
    <source>
        <strain evidence="9">CLIB89(W29)</strain>
    </source>
</reference>
<dbReference type="PANTHER" id="PTHR13255">
    <property type="entry name" value="ATAXIN-10"/>
    <property type="match status" value="1"/>
</dbReference>
<keyword evidence="3" id="KW-0131">Cell cycle</keyword>
<dbReference type="RefSeq" id="XP_502739.3">
    <property type="nucleotide sequence ID" value="XM_502739.3"/>
</dbReference>
<accession>A0A1D8NEA4</accession>
<dbReference type="EMBL" id="CP017556">
    <property type="protein sequence ID" value="AOW03965.1"/>
    <property type="molecule type" value="Genomic_DNA"/>
</dbReference>
<comment type="function">
    <text evidence="4">May play a role in the regulation of cytokinesis.</text>
</comment>
<dbReference type="SUPFAM" id="SSF48371">
    <property type="entry name" value="ARM repeat"/>
    <property type="match status" value="1"/>
</dbReference>
<dbReference type="InterPro" id="IPR051374">
    <property type="entry name" value="Ataxin-10/CTR86_families"/>
</dbReference>
<evidence type="ECO:0000256" key="3">
    <source>
        <dbReference type="ARBA" id="ARBA00023306"/>
    </source>
</evidence>
<dbReference type="Pfam" id="PF09759">
    <property type="entry name" value="Atx10homo_assoc"/>
    <property type="match status" value="1"/>
</dbReference>
<dbReference type="GO" id="GO:0051301">
    <property type="term" value="P:cell division"/>
    <property type="evidence" value="ECO:0007669"/>
    <property type="project" value="UniProtKB-KW"/>
</dbReference>
<gene>
    <name evidence="8" type="ORF">YALI1_D15362g</name>
</gene>
<dbReference type="Proteomes" id="UP000182444">
    <property type="component" value="Chromosome 1D"/>
</dbReference>
<dbReference type="VEuPathDB" id="FungiDB:YALI0_D12342g"/>
<evidence type="ECO:0000313" key="9">
    <source>
        <dbReference type="Proteomes" id="UP000182444"/>
    </source>
</evidence>
<evidence type="ECO:0000259" key="7">
    <source>
        <dbReference type="Pfam" id="PF09759"/>
    </source>
</evidence>
<evidence type="ECO:0000256" key="2">
    <source>
        <dbReference type="ARBA" id="ARBA00022618"/>
    </source>
</evidence>
<keyword evidence="2" id="KW-0132">Cell division</keyword>
<evidence type="ECO:0000256" key="5">
    <source>
        <dbReference type="ARBA" id="ARBA00044801"/>
    </source>
</evidence>
<evidence type="ECO:0000256" key="4">
    <source>
        <dbReference type="ARBA" id="ARBA00044746"/>
    </source>
</evidence>
<protein>
    <recommendedName>
        <fullName evidence="5">Ataxin-10 homolog</fullName>
    </recommendedName>
    <alternativeName>
        <fullName evidence="6">Copper transport protein 86</fullName>
    </alternativeName>
</protein>
<dbReference type="InterPro" id="IPR016024">
    <property type="entry name" value="ARM-type_fold"/>
</dbReference>
<dbReference type="eggNOG" id="KOG2676">
    <property type="taxonomic scope" value="Eukaryota"/>
</dbReference>
<comment type="similarity">
    <text evidence="1">Belongs to the ataxin-10 family.</text>
</comment>
<proteinExistence type="inferred from homology"/>
<evidence type="ECO:0000256" key="6">
    <source>
        <dbReference type="ARBA" id="ARBA00044805"/>
    </source>
</evidence>
<dbReference type="GO" id="GO:0005829">
    <property type="term" value="C:cytosol"/>
    <property type="evidence" value="ECO:0007669"/>
    <property type="project" value="TreeGrafter"/>
</dbReference>
<sequence length="474" mass="52872">MKEHLEGALETIRQPGEDENLHADLKRLCAESARQEISHDEICSPDTWHNINQCLAEATMLHRDGKFYHSRNARAVILLSRNILASGISQAQITAFESGWATHVLRLVQSYGDEPKGANVIPLAYQALCNLCSGNQGVSAEMFKTYFVPQKGDKKEDDTVTIVWDKVLLDTALYAFVVTLCECINDDVELLKQFDNAEAPASELLDVLIAPVTFDSAIHARPEYQALVDVFRYLAANRVTGRLSPSYQYPVIVAIVKDAITVDLEVVIETEAKSTPLDLEHLFIAYFSISMKELKLVLDTESKSCNAAQVIRFCFEALTVLLATEPKLPTCSGQLQHDYPEFITQVTNYLVFAQKEYPAKRKLKEIQTSVLEVTDYPHVKSATIELLSSILQIASATSKQQLAMVQSLIWKAGGLPEILNCCNIDANNPFLKERGVVCLRYVMEGNEEAQKFVADLEAQSQAQKLDPKNEESLP</sequence>
<evidence type="ECO:0000313" key="8">
    <source>
        <dbReference type="EMBL" id="AOW03965.1"/>
    </source>
</evidence>
<dbReference type="PANTHER" id="PTHR13255:SF0">
    <property type="entry name" value="ATAXIN-10"/>
    <property type="match status" value="1"/>
</dbReference>
<dbReference type="GeneID" id="2910134"/>
<dbReference type="KEGG" id="yli:2910134"/>
<dbReference type="AlphaFoldDB" id="A0A1D8NEA4"/>
<dbReference type="VEuPathDB" id="FungiDB:YALI1_D15362g"/>
<organism evidence="8 9">
    <name type="scientific">Yarrowia lipolytica</name>
    <name type="common">Candida lipolytica</name>
    <dbReference type="NCBI Taxonomy" id="4952"/>
    <lineage>
        <taxon>Eukaryota</taxon>
        <taxon>Fungi</taxon>
        <taxon>Dikarya</taxon>
        <taxon>Ascomycota</taxon>
        <taxon>Saccharomycotina</taxon>
        <taxon>Dipodascomycetes</taxon>
        <taxon>Dipodascales</taxon>
        <taxon>Dipodascales incertae sedis</taxon>
        <taxon>Yarrowia</taxon>
    </lineage>
</organism>
<evidence type="ECO:0000256" key="1">
    <source>
        <dbReference type="ARBA" id="ARBA00008384"/>
    </source>
</evidence>